<accession>A0A813KRG5</accession>
<reference evidence="1" key="1">
    <citation type="submission" date="2021-02" db="EMBL/GenBank/DDBJ databases">
        <authorList>
            <person name="Dougan E. K."/>
            <person name="Rhodes N."/>
            <person name="Thang M."/>
            <person name="Chan C."/>
        </authorList>
    </citation>
    <scope>NUCLEOTIDE SEQUENCE</scope>
</reference>
<evidence type="ECO:0000313" key="2">
    <source>
        <dbReference type="Proteomes" id="UP000626109"/>
    </source>
</evidence>
<sequence>AGNVAVSLGPDGSPLATLTHPAGGSCQVSLLGARVTSWCPKDGIERLATPFGHAGGLSPCGLEGVVEPEVWTIETLVSCAGDDSVAFSVFAEAKSGGAPVAARVLVALWPDRLTFTLEVALEGGDDETAEVEDATMQVEAAGGAAVLLALPGVGLLGACRCGQAAASPEAAALATANGGILLDTTGVALRPEGFVAVTSSLSGDGSHAQFQALAPTAISLQAGEAVSGSITLALLQ</sequence>
<proteinExistence type="predicted"/>
<protein>
    <submittedName>
        <fullName evidence="1">Uncharacterized protein</fullName>
    </submittedName>
</protein>
<gene>
    <name evidence="1" type="ORF">PGLA2088_LOCUS37800</name>
</gene>
<evidence type="ECO:0000313" key="1">
    <source>
        <dbReference type="EMBL" id="CAE8714049.1"/>
    </source>
</evidence>
<organism evidence="1 2">
    <name type="scientific">Polarella glacialis</name>
    <name type="common">Dinoflagellate</name>
    <dbReference type="NCBI Taxonomy" id="89957"/>
    <lineage>
        <taxon>Eukaryota</taxon>
        <taxon>Sar</taxon>
        <taxon>Alveolata</taxon>
        <taxon>Dinophyceae</taxon>
        <taxon>Suessiales</taxon>
        <taxon>Suessiaceae</taxon>
        <taxon>Polarella</taxon>
    </lineage>
</organism>
<dbReference type="EMBL" id="CAJNNW010032564">
    <property type="protein sequence ID" value="CAE8714049.1"/>
    <property type="molecule type" value="Genomic_DNA"/>
</dbReference>
<name>A0A813KRG5_POLGL</name>
<dbReference type="AlphaFoldDB" id="A0A813KRG5"/>
<feature type="non-terminal residue" evidence="1">
    <location>
        <position position="236"/>
    </location>
</feature>
<comment type="caution">
    <text evidence="1">The sequence shown here is derived from an EMBL/GenBank/DDBJ whole genome shotgun (WGS) entry which is preliminary data.</text>
</comment>
<dbReference type="Proteomes" id="UP000626109">
    <property type="component" value="Unassembled WGS sequence"/>
</dbReference>